<proteinExistence type="predicted"/>
<sequence length="221" mass="26057">MYVEEDGPEHFVDIRNDRAAEYLYTIGLTMMYYDWVLNLPLEINVVSEEILIGLGALRSPSIYVPDDDHPRLYFRLHTIWGYNLVMTDEQVGLQTIAFLTYNGYRAYGIESTIHGYHNCNTFIPLQDAITAPWYFMQLTFETMMVAVSVFCLVRHARDVRRRYRRWDWNDLFATMIRDHTLYFVLYMVWGTMNGVSNLSDSSAPFINELLYNASNFWLGYI</sequence>
<dbReference type="AlphaFoldDB" id="A0A5M3MH13"/>
<keyword evidence="1" id="KW-1133">Transmembrane helix</keyword>
<gene>
    <name evidence="2" type="ORF">CONPUDRAFT_156501</name>
</gene>
<keyword evidence="1" id="KW-0812">Transmembrane</keyword>
<feature type="transmembrane region" description="Helical" evidence="1">
    <location>
        <begin position="133"/>
        <end position="153"/>
    </location>
</feature>
<accession>A0A5M3MH13</accession>
<evidence type="ECO:0000256" key="1">
    <source>
        <dbReference type="SAM" id="Phobius"/>
    </source>
</evidence>
<keyword evidence="1" id="KW-0472">Membrane</keyword>
<dbReference type="KEGG" id="cput:CONPUDRAFT_156501"/>
<comment type="caution">
    <text evidence="2">The sequence shown here is derived from an EMBL/GenBank/DDBJ whole genome shotgun (WGS) entry which is preliminary data.</text>
</comment>
<protein>
    <submittedName>
        <fullName evidence="2">Uncharacterized protein</fullName>
    </submittedName>
</protein>
<organism evidence="2 3">
    <name type="scientific">Coniophora puteana (strain RWD-64-598)</name>
    <name type="common">Brown rot fungus</name>
    <dbReference type="NCBI Taxonomy" id="741705"/>
    <lineage>
        <taxon>Eukaryota</taxon>
        <taxon>Fungi</taxon>
        <taxon>Dikarya</taxon>
        <taxon>Basidiomycota</taxon>
        <taxon>Agaricomycotina</taxon>
        <taxon>Agaricomycetes</taxon>
        <taxon>Agaricomycetidae</taxon>
        <taxon>Boletales</taxon>
        <taxon>Coniophorineae</taxon>
        <taxon>Coniophoraceae</taxon>
        <taxon>Coniophora</taxon>
    </lineage>
</organism>
<keyword evidence="3" id="KW-1185">Reference proteome</keyword>
<dbReference type="GeneID" id="19203574"/>
<dbReference type="RefSeq" id="XP_007771538.1">
    <property type="nucleotide sequence ID" value="XM_007773348.1"/>
</dbReference>
<evidence type="ECO:0000313" key="2">
    <source>
        <dbReference type="EMBL" id="EIW78519.1"/>
    </source>
</evidence>
<dbReference type="EMBL" id="JH711582">
    <property type="protein sequence ID" value="EIW78519.1"/>
    <property type="molecule type" value="Genomic_DNA"/>
</dbReference>
<evidence type="ECO:0000313" key="3">
    <source>
        <dbReference type="Proteomes" id="UP000053558"/>
    </source>
</evidence>
<reference evidence="3" key="1">
    <citation type="journal article" date="2012" name="Science">
        <title>The Paleozoic origin of enzymatic lignin decomposition reconstructed from 31 fungal genomes.</title>
        <authorList>
            <person name="Floudas D."/>
            <person name="Binder M."/>
            <person name="Riley R."/>
            <person name="Barry K."/>
            <person name="Blanchette R.A."/>
            <person name="Henrissat B."/>
            <person name="Martinez A.T."/>
            <person name="Otillar R."/>
            <person name="Spatafora J.W."/>
            <person name="Yadav J.S."/>
            <person name="Aerts A."/>
            <person name="Benoit I."/>
            <person name="Boyd A."/>
            <person name="Carlson A."/>
            <person name="Copeland A."/>
            <person name="Coutinho P.M."/>
            <person name="de Vries R.P."/>
            <person name="Ferreira P."/>
            <person name="Findley K."/>
            <person name="Foster B."/>
            <person name="Gaskell J."/>
            <person name="Glotzer D."/>
            <person name="Gorecki P."/>
            <person name="Heitman J."/>
            <person name="Hesse C."/>
            <person name="Hori C."/>
            <person name="Igarashi K."/>
            <person name="Jurgens J.A."/>
            <person name="Kallen N."/>
            <person name="Kersten P."/>
            <person name="Kohler A."/>
            <person name="Kuees U."/>
            <person name="Kumar T.K.A."/>
            <person name="Kuo A."/>
            <person name="LaButti K."/>
            <person name="Larrondo L.F."/>
            <person name="Lindquist E."/>
            <person name="Ling A."/>
            <person name="Lombard V."/>
            <person name="Lucas S."/>
            <person name="Lundell T."/>
            <person name="Martin R."/>
            <person name="McLaughlin D.J."/>
            <person name="Morgenstern I."/>
            <person name="Morin E."/>
            <person name="Murat C."/>
            <person name="Nagy L.G."/>
            <person name="Nolan M."/>
            <person name="Ohm R.A."/>
            <person name="Patyshakuliyeva A."/>
            <person name="Rokas A."/>
            <person name="Ruiz-Duenas F.J."/>
            <person name="Sabat G."/>
            <person name="Salamov A."/>
            <person name="Samejima M."/>
            <person name="Schmutz J."/>
            <person name="Slot J.C."/>
            <person name="St John F."/>
            <person name="Stenlid J."/>
            <person name="Sun H."/>
            <person name="Sun S."/>
            <person name="Syed K."/>
            <person name="Tsang A."/>
            <person name="Wiebenga A."/>
            <person name="Young D."/>
            <person name="Pisabarro A."/>
            <person name="Eastwood D.C."/>
            <person name="Martin F."/>
            <person name="Cullen D."/>
            <person name="Grigoriev I.V."/>
            <person name="Hibbett D.S."/>
        </authorList>
    </citation>
    <scope>NUCLEOTIDE SEQUENCE [LARGE SCALE GENOMIC DNA]</scope>
    <source>
        <strain evidence="3">RWD-64-598 SS2</strain>
    </source>
</reference>
<dbReference type="Proteomes" id="UP000053558">
    <property type="component" value="Unassembled WGS sequence"/>
</dbReference>
<name>A0A5M3MH13_CONPW</name>